<dbReference type="PROSITE" id="PS50111">
    <property type="entry name" value="CHEMOTAXIS_TRANSDUC_2"/>
    <property type="match status" value="1"/>
</dbReference>
<dbReference type="Proteomes" id="UP000238196">
    <property type="component" value="Unassembled WGS sequence"/>
</dbReference>
<reference evidence="8 9" key="1">
    <citation type="submission" date="2018-02" db="EMBL/GenBank/DDBJ databases">
        <title>novel marine gammaproteobacteria from coastal saline agro ecosystem.</title>
        <authorList>
            <person name="Krishnan R."/>
            <person name="Ramesh Kumar N."/>
        </authorList>
    </citation>
    <scope>NUCLEOTIDE SEQUENCE [LARGE SCALE GENOMIC DNA]</scope>
    <source>
        <strain evidence="8 9">228</strain>
    </source>
</reference>
<evidence type="ECO:0000256" key="1">
    <source>
        <dbReference type="ARBA" id="ARBA00004370"/>
    </source>
</evidence>
<dbReference type="InterPro" id="IPR024478">
    <property type="entry name" value="HlyB_4HB_MCP"/>
</dbReference>
<dbReference type="Pfam" id="PF00015">
    <property type="entry name" value="MCPsignal"/>
    <property type="match status" value="1"/>
</dbReference>
<evidence type="ECO:0000313" key="9">
    <source>
        <dbReference type="Proteomes" id="UP000238196"/>
    </source>
</evidence>
<dbReference type="GO" id="GO:0004888">
    <property type="term" value="F:transmembrane signaling receptor activity"/>
    <property type="evidence" value="ECO:0007669"/>
    <property type="project" value="InterPro"/>
</dbReference>
<evidence type="ECO:0000256" key="4">
    <source>
        <dbReference type="PROSITE-ProRule" id="PRU00284"/>
    </source>
</evidence>
<evidence type="ECO:0000256" key="3">
    <source>
        <dbReference type="ARBA" id="ARBA00029447"/>
    </source>
</evidence>
<dbReference type="SUPFAM" id="SSF58104">
    <property type="entry name" value="Methyl-accepting chemotaxis protein (MCP) signaling domain"/>
    <property type="match status" value="1"/>
</dbReference>
<gene>
    <name evidence="8" type="ORF">C4K68_13875</name>
</gene>
<dbReference type="FunFam" id="1.10.287.950:FF:000001">
    <property type="entry name" value="Methyl-accepting chemotaxis sensory transducer"/>
    <property type="match status" value="1"/>
</dbReference>
<feature type="transmembrane region" description="Helical" evidence="5">
    <location>
        <begin position="199"/>
        <end position="220"/>
    </location>
</feature>
<feature type="transmembrane region" description="Helical" evidence="5">
    <location>
        <begin position="20"/>
        <end position="41"/>
    </location>
</feature>
<dbReference type="InterPro" id="IPR003660">
    <property type="entry name" value="HAMP_dom"/>
</dbReference>
<dbReference type="Pfam" id="PF12729">
    <property type="entry name" value="4HB_MCP_1"/>
    <property type="match status" value="1"/>
</dbReference>
<dbReference type="Gene3D" id="1.10.287.950">
    <property type="entry name" value="Methyl-accepting chemotaxis protein"/>
    <property type="match status" value="1"/>
</dbReference>
<evidence type="ECO:0000259" key="7">
    <source>
        <dbReference type="PROSITE" id="PS50885"/>
    </source>
</evidence>
<proteinExistence type="inferred from homology"/>
<dbReference type="PRINTS" id="PR00260">
    <property type="entry name" value="CHEMTRNSDUCR"/>
</dbReference>
<dbReference type="SMART" id="SM00304">
    <property type="entry name" value="HAMP"/>
    <property type="match status" value="1"/>
</dbReference>
<dbReference type="CDD" id="cd11386">
    <property type="entry name" value="MCP_signal"/>
    <property type="match status" value="1"/>
</dbReference>
<keyword evidence="2 4" id="KW-0807">Transducer</keyword>
<dbReference type="InterPro" id="IPR004089">
    <property type="entry name" value="MCPsignal_dom"/>
</dbReference>
<keyword evidence="5" id="KW-0812">Transmembrane</keyword>
<protein>
    <submittedName>
        <fullName evidence="8">Methyl-accepting chemotaxis protein</fullName>
    </submittedName>
</protein>
<dbReference type="PANTHER" id="PTHR32089:SF120">
    <property type="entry name" value="METHYL-ACCEPTING CHEMOTAXIS PROTEIN TLPQ"/>
    <property type="match status" value="1"/>
</dbReference>
<feature type="domain" description="Methyl-accepting transducer" evidence="6">
    <location>
        <begin position="279"/>
        <end position="515"/>
    </location>
</feature>
<dbReference type="EMBL" id="PRLP01000042">
    <property type="protein sequence ID" value="PPC76746.1"/>
    <property type="molecule type" value="Genomic_DNA"/>
</dbReference>
<dbReference type="GO" id="GO:0016020">
    <property type="term" value="C:membrane"/>
    <property type="evidence" value="ECO:0007669"/>
    <property type="project" value="UniProtKB-SubCell"/>
</dbReference>
<keyword evidence="5" id="KW-1133">Transmembrane helix</keyword>
<dbReference type="PROSITE" id="PS50885">
    <property type="entry name" value="HAMP"/>
    <property type="match status" value="1"/>
</dbReference>
<comment type="subcellular location">
    <subcellularLocation>
        <location evidence="1">Membrane</location>
    </subcellularLocation>
</comment>
<dbReference type="AlphaFoldDB" id="A0A2S5KR57"/>
<dbReference type="PANTHER" id="PTHR32089">
    <property type="entry name" value="METHYL-ACCEPTING CHEMOTAXIS PROTEIN MCPB"/>
    <property type="match status" value="1"/>
</dbReference>
<evidence type="ECO:0000313" key="8">
    <source>
        <dbReference type="EMBL" id="PPC76746.1"/>
    </source>
</evidence>
<evidence type="ECO:0000259" key="6">
    <source>
        <dbReference type="PROSITE" id="PS50111"/>
    </source>
</evidence>
<dbReference type="SMART" id="SM00283">
    <property type="entry name" value="MA"/>
    <property type="match status" value="1"/>
</dbReference>
<evidence type="ECO:0000256" key="2">
    <source>
        <dbReference type="ARBA" id="ARBA00023224"/>
    </source>
</evidence>
<accession>A0A2S5KR57</accession>
<organism evidence="8 9">
    <name type="scientific">Proteobacteria bacterium 228</name>
    <dbReference type="NCBI Taxonomy" id="2083153"/>
    <lineage>
        <taxon>Bacteria</taxon>
        <taxon>Pseudomonadati</taxon>
        <taxon>Pseudomonadota</taxon>
    </lineage>
</organism>
<name>A0A2S5KR57_9PROT</name>
<keyword evidence="5" id="KW-0472">Membrane</keyword>
<dbReference type="Pfam" id="PF00672">
    <property type="entry name" value="HAMP"/>
    <property type="match status" value="1"/>
</dbReference>
<dbReference type="CDD" id="cd06225">
    <property type="entry name" value="HAMP"/>
    <property type="match status" value="1"/>
</dbReference>
<sequence>MFNNEKDIEVSTMLLRNISIGSRTTLSFGFFFIVLLAVGLFSWRQLASIQHDADQMENNWLASIAALGDATEDIYGVRVNALRVMTADTPAKRVEYQGILNTHKKEFDRDISTYEALISTPEEQRLFDIFAKAKNTYFAAETRAVGNVVQGNPPVAEDVDVMNKSASEMVEHLRVLKKLNREGAHLAGQTAHASYINSLWMLAMTIASMAVLIIIASIIITRSIQNPIAQALSLAQRIADGQLNNTVEIEGKDEAAQLLVALKAMQDSLRNIVTKIQSSSGDLSQRAEQISVATNQSLIGLEKQNDQIQLAATAVNELTAAIEDVANNAASTSDASSESARAVNQGKQLVSKTMEEIRKLVSDIDDTSDNLGHLSEKAMNISKVLDVIRAVSEQTNLLALNAAIEAARAGEQGRGFAVVADEVRSLAQRTQESAREIELMVSEVQQGASSAVTSMANSTRRATTTLQSSEEADMALASIMESVNLINERNLLIASAAEEQATVAKEVDVNLVTISDIAKETESAGKETGQAVTTLVSLAQSLSVEVASFKL</sequence>
<dbReference type="GO" id="GO:0007165">
    <property type="term" value="P:signal transduction"/>
    <property type="evidence" value="ECO:0007669"/>
    <property type="project" value="UniProtKB-KW"/>
</dbReference>
<comment type="caution">
    <text evidence="8">The sequence shown here is derived from an EMBL/GenBank/DDBJ whole genome shotgun (WGS) entry which is preliminary data.</text>
</comment>
<comment type="similarity">
    <text evidence="3">Belongs to the methyl-accepting chemotaxis (MCP) protein family.</text>
</comment>
<evidence type="ECO:0000256" key="5">
    <source>
        <dbReference type="SAM" id="Phobius"/>
    </source>
</evidence>
<dbReference type="InterPro" id="IPR004090">
    <property type="entry name" value="Chemotax_Me-accpt_rcpt"/>
</dbReference>
<dbReference type="GO" id="GO:0006935">
    <property type="term" value="P:chemotaxis"/>
    <property type="evidence" value="ECO:0007669"/>
    <property type="project" value="InterPro"/>
</dbReference>
<feature type="domain" description="HAMP" evidence="7">
    <location>
        <begin position="222"/>
        <end position="274"/>
    </location>
</feature>